<name>A0AAW0RJB8_9HYPO</name>
<protein>
    <recommendedName>
        <fullName evidence="8">Amino acid transporter transmembrane domain-containing protein</fullName>
    </recommendedName>
</protein>
<evidence type="ECO:0000256" key="5">
    <source>
        <dbReference type="ARBA" id="ARBA00023136"/>
    </source>
</evidence>
<evidence type="ECO:0000256" key="1">
    <source>
        <dbReference type="ARBA" id="ARBA00004141"/>
    </source>
</evidence>
<sequence>MGGPGSTDMPIEAAPARSPQAPTVPEGDKSLELPAKTAPLRGYGVDYRVDPTVSFAEFRYWARVERQEEREAERLYLERRGPMTLKKMIKSRFSKGIHHENKKMDQKQQQQQQQLEATRTGPSTEEKGGSEYDSTEGGRRKGMLSTSPRSAAAGHDGNDSNNNNNNNNSALAASASDEDKSARSVAHGDSSTTASLDEEWKTAARALRTAGWSSVFFLVTTDILGWSSCPFVFASVGYGTGVALYVVFGLAASLSGLMLWKIFTTLDSSRYPMLSYGDIFFRIFGPKTRHFINVAQSLQQFCTVMVLIFSKGRIISLLAGPHLCFIVCMIIIMAIGMVFGSIRSLQRLGWICNLSVWFNIVSFISIMVAAAKYDVYYPPVFGSTILPKEKLPVKKFAGLVPDAYQQQAHGFAGIFNGVDNMVYAYSGAILFVSFMSEMRHPMDFWKGMICAQAFICVVYLFFGIFVYSYFGQYSASVIYQVINPAGLRTFNNVLNLLTGLIAAVLYFHVGMKTVYIEVFQEIFKFPPIATKRGKWMWYALGPLYWIIAFLIAAAVPNLNGIVGFVGGLFAVNFSYSFPGIAYLGWSVLCAAELPGEGFNPETGENVVHDSGVKRWSRGFIKKWYIHIPCAIYALAGLATSGMGTWAAVEGLISVFGPGGTVATSYGCRSPVWG</sequence>
<evidence type="ECO:0000256" key="2">
    <source>
        <dbReference type="ARBA" id="ARBA00008066"/>
    </source>
</evidence>
<dbReference type="EMBL" id="JAAHCF010000712">
    <property type="protein sequence ID" value="KAK8142274.1"/>
    <property type="molecule type" value="Genomic_DNA"/>
</dbReference>
<feature type="transmembrane region" description="Helical" evidence="7">
    <location>
        <begin position="561"/>
        <end position="585"/>
    </location>
</feature>
<organism evidence="9 10">
    <name type="scientific">Beauveria asiatica</name>
    <dbReference type="NCBI Taxonomy" id="1069075"/>
    <lineage>
        <taxon>Eukaryota</taxon>
        <taxon>Fungi</taxon>
        <taxon>Dikarya</taxon>
        <taxon>Ascomycota</taxon>
        <taxon>Pezizomycotina</taxon>
        <taxon>Sordariomycetes</taxon>
        <taxon>Hypocreomycetidae</taxon>
        <taxon>Hypocreales</taxon>
        <taxon>Cordycipitaceae</taxon>
        <taxon>Beauveria</taxon>
    </lineage>
</organism>
<feature type="transmembrane region" description="Helical" evidence="7">
    <location>
        <begin position="315"/>
        <end position="339"/>
    </location>
</feature>
<feature type="transmembrane region" description="Helical" evidence="7">
    <location>
        <begin position="448"/>
        <end position="470"/>
    </location>
</feature>
<gene>
    <name evidence="9" type="ORF">G3M48_009072</name>
</gene>
<evidence type="ECO:0000256" key="7">
    <source>
        <dbReference type="SAM" id="Phobius"/>
    </source>
</evidence>
<dbReference type="GO" id="GO:0016020">
    <property type="term" value="C:membrane"/>
    <property type="evidence" value="ECO:0007669"/>
    <property type="project" value="UniProtKB-SubCell"/>
</dbReference>
<dbReference type="PANTHER" id="PTHR22950">
    <property type="entry name" value="AMINO ACID TRANSPORTER"/>
    <property type="match status" value="1"/>
</dbReference>
<proteinExistence type="inferred from homology"/>
<feature type="domain" description="Amino acid transporter transmembrane" evidence="8">
    <location>
        <begin position="209"/>
        <end position="583"/>
    </location>
</feature>
<evidence type="ECO:0000256" key="6">
    <source>
        <dbReference type="SAM" id="MobiDB-lite"/>
    </source>
</evidence>
<comment type="similarity">
    <text evidence="2">Belongs to the amino acid/polyamine transporter 2 family.</text>
</comment>
<evidence type="ECO:0000256" key="4">
    <source>
        <dbReference type="ARBA" id="ARBA00022989"/>
    </source>
</evidence>
<dbReference type="Proteomes" id="UP001397290">
    <property type="component" value="Unassembled WGS sequence"/>
</dbReference>
<dbReference type="InterPro" id="IPR013057">
    <property type="entry name" value="AA_transpt_TM"/>
</dbReference>
<feature type="transmembrane region" description="Helical" evidence="7">
    <location>
        <begin position="623"/>
        <end position="648"/>
    </location>
</feature>
<feature type="transmembrane region" description="Helical" evidence="7">
    <location>
        <begin position="493"/>
        <end position="515"/>
    </location>
</feature>
<evidence type="ECO:0000313" key="9">
    <source>
        <dbReference type="EMBL" id="KAK8142274.1"/>
    </source>
</evidence>
<evidence type="ECO:0000313" key="10">
    <source>
        <dbReference type="Proteomes" id="UP001397290"/>
    </source>
</evidence>
<evidence type="ECO:0000256" key="3">
    <source>
        <dbReference type="ARBA" id="ARBA00022692"/>
    </source>
</evidence>
<keyword evidence="3 7" id="KW-0812">Transmembrane</keyword>
<dbReference type="AlphaFoldDB" id="A0AAW0RJB8"/>
<feature type="region of interest" description="Disordered" evidence="6">
    <location>
        <begin position="99"/>
        <end position="194"/>
    </location>
</feature>
<feature type="transmembrane region" description="Helical" evidence="7">
    <location>
        <begin position="351"/>
        <end position="371"/>
    </location>
</feature>
<dbReference type="Pfam" id="PF01490">
    <property type="entry name" value="Aa_trans"/>
    <property type="match status" value="1"/>
</dbReference>
<feature type="region of interest" description="Disordered" evidence="6">
    <location>
        <begin position="1"/>
        <end position="42"/>
    </location>
</feature>
<comment type="subcellular location">
    <subcellularLocation>
        <location evidence="1">Membrane</location>
        <topology evidence="1">Multi-pass membrane protein</topology>
    </subcellularLocation>
</comment>
<keyword evidence="4 7" id="KW-1133">Transmembrane helix</keyword>
<keyword evidence="10" id="KW-1185">Reference proteome</keyword>
<dbReference type="PANTHER" id="PTHR22950:SF461">
    <property type="entry name" value="AMINO ACID TRANSPORTER TRANSMEMBRANE DOMAIN-CONTAINING PROTEIN"/>
    <property type="match status" value="1"/>
</dbReference>
<comment type="caution">
    <text evidence="9">The sequence shown here is derived from an EMBL/GenBank/DDBJ whole genome shotgun (WGS) entry which is preliminary data.</text>
</comment>
<feature type="transmembrane region" description="Helical" evidence="7">
    <location>
        <begin position="420"/>
        <end position="436"/>
    </location>
</feature>
<feature type="transmembrane region" description="Helical" evidence="7">
    <location>
        <begin position="242"/>
        <end position="263"/>
    </location>
</feature>
<feature type="transmembrane region" description="Helical" evidence="7">
    <location>
        <begin position="215"/>
        <end position="236"/>
    </location>
</feature>
<evidence type="ECO:0000259" key="8">
    <source>
        <dbReference type="Pfam" id="PF01490"/>
    </source>
</evidence>
<dbReference type="GO" id="GO:0015179">
    <property type="term" value="F:L-amino acid transmembrane transporter activity"/>
    <property type="evidence" value="ECO:0007669"/>
    <property type="project" value="TreeGrafter"/>
</dbReference>
<feature type="compositionally biased region" description="Low complexity" evidence="6">
    <location>
        <begin position="151"/>
        <end position="175"/>
    </location>
</feature>
<reference evidence="9 10" key="1">
    <citation type="submission" date="2020-02" db="EMBL/GenBank/DDBJ databases">
        <title>Comparative genomics of the hypocrealean fungal genus Beauvera.</title>
        <authorList>
            <person name="Showalter D.N."/>
            <person name="Bushley K.E."/>
            <person name="Rehner S.A."/>
        </authorList>
    </citation>
    <scope>NUCLEOTIDE SEQUENCE [LARGE SCALE GENOMIC DNA]</scope>
    <source>
        <strain evidence="9 10">ARSEF4384</strain>
    </source>
</reference>
<accession>A0AAW0RJB8</accession>
<feature type="transmembrane region" description="Helical" evidence="7">
    <location>
        <begin position="535"/>
        <end position="555"/>
    </location>
</feature>
<keyword evidence="5 7" id="KW-0472">Membrane</keyword>